<dbReference type="OrthoDB" id="338425at2"/>
<dbReference type="AlphaFoldDB" id="A0A1J5TWI5"/>
<sequence length="155" mass="18196">MTYIFDSNTLIKIFNHYYQDQFPSFWEKFNEYVNNGKIISVRAVKTELEDGRDLLADFVVENNAIFHMPTDDETSFITEIFKVKHFQYLVNKKARLQGKEVADPYLIAKAKVSNICVVTEEKLKPNSAKIPNVCEKFDIRCMNLEEFMKTEGWSF</sequence>
<evidence type="ECO:0000313" key="2">
    <source>
        <dbReference type="Proteomes" id="UP000182798"/>
    </source>
</evidence>
<dbReference type="PIRSF" id="PIRSF008505">
    <property type="entry name" value="UCP008505"/>
    <property type="match status" value="1"/>
</dbReference>
<dbReference type="RefSeq" id="WP_071564555.1">
    <property type="nucleotide sequence ID" value="NZ_MIQH01000618.1"/>
</dbReference>
<organism evidence="1 2">
    <name type="scientific">Bathymodiolus thermophilus thioautotrophic gill symbiont</name>
    <dbReference type="NCBI Taxonomy" id="2360"/>
    <lineage>
        <taxon>Bacteria</taxon>
        <taxon>Pseudomonadati</taxon>
        <taxon>Pseudomonadota</taxon>
        <taxon>Gammaproteobacteria</taxon>
        <taxon>sulfur-oxidizing symbionts</taxon>
    </lineage>
</organism>
<dbReference type="Pfam" id="PF14367">
    <property type="entry name" value="DUF4411"/>
    <property type="match status" value="1"/>
</dbReference>
<dbReference type="InterPro" id="IPR016541">
    <property type="entry name" value="UCP008505"/>
</dbReference>
<gene>
    <name evidence="1" type="ORF">BGC33_14795</name>
</gene>
<accession>A0A1J5TWI5</accession>
<evidence type="ECO:0008006" key="3">
    <source>
        <dbReference type="Google" id="ProtNLM"/>
    </source>
</evidence>
<evidence type="ECO:0000313" key="1">
    <source>
        <dbReference type="EMBL" id="OIR24556.1"/>
    </source>
</evidence>
<proteinExistence type="predicted"/>
<reference evidence="2" key="1">
    <citation type="submission" date="2016-09" db="EMBL/GenBank/DDBJ databases">
        <title>Genome Sequence of Bathymodiolus thermophilus sulfur-oxidizing gill endosymbiont.</title>
        <authorList>
            <person name="Ponnudurai R."/>
            <person name="Kleiner M."/>
            <person name="Sayavedra L."/>
            <person name="Thuermer A."/>
            <person name="Felbeck H."/>
            <person name="Schlueter R."/>
            <person name="Schweder T."/>
            <person name="Markert S."/>
        </authorList>
    </citation>
    <scope>NUCLEOTIDE SEQUENCE [LARGE SCALE GENOMIC DNA]</scope>
    <source>
        <strain evidence="2">BAT/CrabSpa'14</strain>
    </source>
</reference>
<name>A0A1J5TWI5_9GAMM</name>
<dbReference type="CDD" id="cd18711">
    <property type="entry name" value="PIN_VapC-like_DUF411"/>
    <property type="match status" value="1"/>
</dbReference>
<dbReference type="EMBL" id="MIQH01000618">
    <property type="protein sequence ID" value="OIR24556.1"/>
    <property type="molecule type" value="Genomic_DNA"/>
</dbReference>
<dbReference type="Proteomes" id="UP000182798">
    <property type="component" value="Unassembled WGS sequence"/>
</dbReference>
<comment type="caution">
    <text evidence="1">The sequence shown here is derived from an EMBL/GenBank/DDBJ whole genome shotgun (WGS) entry which is preliminary data.</text>
</comment>
<protein>
    <recommendedName>
        <fullName evidence="3">DUF4411 domain-containing protein</fullName>
    </recommendedName>
</protein>